<dbReference type="OrthoDB" id="7307423at2"/>
<sequence length="142" mass="16022">METDAHRQTQSLTSRLLQWCSQAWEAATETDVIGQLDDRTLAELSRDCGVSTDQLKRLASAGPHAADEMVALMLAINIDPAEVARLYPEQFRDMQVNCSLCESKDRCRHDLGEQVIDREYLRYCSNADHLKALQQEAPLLMA</sequence>
<evidence type="ECO:0000313" key="2">
    <source>
        <dbReference type="EMBL" id="KEQ08702.1"/>
    </source>
</evidence>
<organism evidence="2 3">
    <name type="scientific">Pseudorhizobium pelagicum</name>
    <dbReference type="NCBI Taxonomy" id="1509405"/>
    <lineage>
        <taxon>Bacteria</taxon>
        <taxon>Pseudomonadati</taxon>
        <taxon>Pseudomonadota</taxon>
        <taxon>Alphaproteobacteria</taxon>
        <taxon>Hyphomicrobiales</taxon>
        <taxon>Rhizobiaceae</taxon>
        <taxon>Rhizobium/Agrobacterium group</taxon>
        <taxon>Pseudorhizobium</taxon>
    </lineage>
</organism>
<gene>
    <name evidence="2" type="ORF">GV68_26295</name>
</gene>
<accession>A0A922P1U3</accession>
<feature type="domain" description="DUF6455" evidence="1">
    <location>
        <begin position="84"/>
        <end position="135"/>
    </location>
</feature>
<keyword evidence="3" id="KW-1185">Reference proteome</keyword>
<proteinExistence type="predicted"/>
<protein>
    <recommendedName>
        <fullName evidence="1">DUF6455 domain-containing protein</fullName>
    </recommendedName>
</protein>
<comment type="caution">
    <text evidence="2">The sequence shown here is derived from an EMBL/GenBank/DDBJ whole genome shotgun (WGS) entry which is preliminary data.</text>
</comment>
<dbReference type="InterPro" id="IPR045601">
    <property type="entry name" value="DUF6455"/>
</dbReference>
<evidence type="ECO:0000259" key="1">
    <source>
        <dbReference type="Pfam" id="PF20056"/>
    </source>
</evidence>
<dbReference type="EMBL" id="JOKJ01000009">
    <property type="protein sequence ID" value="KEQ08702.1"/>
    <property type="molecule type" value="Genomic_DNA"/>
</dbReference>
<evidence type="ECO:0000313" key="3">
    <source>
        <dbReference type="Proteomes" id="UP000052167"/>
    </source>
</evidence>
<dbReference type="AlphaFoldDB" id="A0A922P1U3"/>
<reference evidence="2 3" key="1">
    <citation type="submission" date="2014-06" db="EMBL/GenBank/DDBJ databases">
        <title>Rhizobium pelagicum/R2-400B4.</title>
        <authorList>
            <person name="Kimes N.E."/>
            <person name="Lopez-Perez M."/>
        </authorList>
    </citation>
    <scope>NUCLEOTIDE SEQUENCE [LARGE SCALE GENOMIC DNA]</scope>
    <source>
        <strain evidence="2 3">R2-400B4</strain>
    </source>
</reference>
<dbReference type="Pfam" id="PF20056">
    <property type="entry name" value="DUF6455"/>
    <property type="match status" value="1"/>
</dbReference>
<name>A0A922P1U3_9HYPH</name>
<dbReference type="Proteomes" id="UP000052167">
    <property type="component" value="Unassembled WGS sequence"/>
</dbReference>
<dbReference type="RefSeq" id="WP_037165322.1">
    <property type="nucleotide sequence ID" value="NZ_CAJXID010000025.1"/>
</dbReference>